<evidence type="ECO:0000313" key="2">
    <source>
        <dbReference type="Proteomes" id="UP000254258"/>
    </source>
</evidence>
<dbReference type="Gene3D" id="3.30.1380.10">
    <property type="match status" value="1"/>
</dbReference>
<organism evidence="1 2">
    <name type="scientific">Dyella monticola</name>
    <dbReference type="NCBI Taxonomy" id="1927958"/>
    <lineage>
        <taxon>Bacteria</taxon>
        <taxon>Pseudomonadati</taxon>
        <taxon>Pseudomonadota</taxon>
        <taxon>Gammaproteobacteria</taxon>
        <taxon>Lysobacterales</taxon>
        <taxon>Rhodanobacteraceae</taxon>
        <taxon>Dyella</taxon>
    </lineage>
</organism>
<dbReference type="AlphaFoldDB" id="A0A370WRJ3"/>
<evidence type="ECO:0000313" key="1">
    <source>
        <dbReference type="EMBL" id="RDS78732.1"/>
    </source>
</evidence>
<dbReference type="RefSeq" id="WP_115497616.1">
    <property type="nucleotide sequence ID" value="NZ_QRBE01000030.1"/>
</dbReference>
<sequence>MFVVNYGSYRVSDDRVQKVLERIADELGCVVRVTSGDRGHIPPGGATDSLHLLHLAADFHCNGFTDTQAFDLIRARRREIFGDTMKSAFRYQIIHHGRYTVTQGEHVHLGWTPEDRPKQLRGFVVEGLTPSTKGKYTQIEQA</sequence>
<dbReference type="Proteomes" id="UP000254258">
    <property type="component" value="Unassembled WGS sequence"/>
</dbReference>
<protein>
    <submittedName>
        <fullName evidence="1">Uncharacterized protein</fullName>
    </submittedName>
</protein>
<keyword evidence="2" id="KW-1185">Reference proteome</keyword>
<dbReference type="SUPFAM" id="SSF55166">
    <property type="entry name" value="Hedgehog/DD-peptidase"/>
    <property type="match status" value="1"/>
</dbReference>
<dbReference type="InterPro" id="IPR009045">
    <property type="entry name" value="Zn_M74/Hedgehog-like"/>
</dbReference>
<proteinExistence type="predicted"/>
<accession>A0A370WRJ3</accession>
<gene>
    <name evidence="1" type="ORF">DWU98_21385</name>
</gene>
<dbReference type="OrthoDB" id="9778545at2"/>
<dbReference type="EMBL" id="QRBE01000030">
    <property type="protein sequence ID" value="RDS78732.1"/>
    <property type="molecule type" value="Genomic_DNA"/>
</dbReference>
<comment type="caution">
    <text evidence="1">The sequence shown here is derived from an EMBL/GenBank/DDBJ whole genome shotgun (WGS) entry which is preliminary data.</text>
</comment>
<name>A0A370WRJ3_9GAMM</name>
<reference evidence="1 2" key="1">
    <citation type="submission" date="2018-07" db="EMBL/GenBank/DDBJ databases">
        <title>Dyella monticola sp. nov. and Dyella psychrodurans sp. nov. isolated from monsoon evergreen broad-leaved forest soil of Dinghu Mountain, China.</title>
        <authorList>
            <person name="Gao Z."/>
            <person name="Qiu L."/>
        </authorList>
    </citation>
    <scope>NUCLEOTIDE SEQUENCE [LARGE SCALE GENOMIC DNA]</scope>
    <source>
        <strain evidence="1 2">4G-K06</strain>
    </source>
</reference>